<evidence type="ECO:0000256" key="8">
    <source>
        <dbReference type="SAM" id="MobiDB-lite"/>
    </source>
</evidence>
<dbReference type="AlphaFoldDB" id="F2D2B0"/>
<evidence type="ECO:0000256" key="7">
    <source>
        <dbReference type="ARBA" id="ARBA00023242"/>
    </source>
</evidence>
<evidence type="ECO:0000256" key="6">
    <source>
        <dbReference type="ARBA" id="ARBA00023136"/>
    </source>
</evidence>
<evidence type="ECO:0000256" key="2">
    <source>
        <dbReference type="ARBA" id="ARBA00005748"/>
    </source>
</evidence>
<dbReference type="PANTHER" id="PTHR31587">
    <property type="entry name" value="TRANSMEMBRANE PROTEIN (DUF2215)"/>
    <property type="match status" value="1"/>
</dbReference>
<dbReference type="EMBL" id="AK358017">
    <property type="protein sequence ID" value="BAJ89231.1"/>
    <property type="molecule type" value="mRNA"/>
</dbReference>
<comment type="similarity">
    <text evidence="2">Belongs to the NEMP family.</text>
</comment>
<keyword evidence="6 9" id="KW-0472">Membrane</keyword>
<keyword evidence="7" id="KW-0539">Nucleus</keyword>
<evidence type="ECO:0000256" key="4">
    <source>
        <dbReference type="ARBA" id="ARBA00022729"/>
    </source>
</evidence>
<keyword evidence="4" id="KW-0732">Signal</keyword>
<sequence length="214" mass="23921">MGCCCTTSGGRSTTACGPSATRRRSPTPSSTACSRTTTNASCQDVSLEELEVTFAPSSMGGIFCERIRISKIPRWQFQSYANQIHVRMNVSHSLPEKFHWKIQIYFHGNVSTGLCQCEMGEWQALHDGTWNAVKSPYNSRYVDVKLAHKKSVVFSLSIQEELHKWRLACLGIRFVLLFLSPIVSKWAPFYYGSSMALGILLVVLTVIFQGAEAR</sequence>
<dbReference type="PANTHER" id="PTHR31587:SF3">
    <property type="entry name" value="EXPRESSED PROTEIN"/>
    <property type="match status" value="1"/>
</dbReference>
<dbReference type="GO" id="GO:0005637">
    <property type="term" value="C:nuclear inner membrane"/>
    <property type="evidence" value="ECO:0007669"/>
    <property type="project" value="UniProtKB-SubCell"/>
</dbReference>
<comment type="subcellular location">
    <subcellularLocation>
        <location evidence="1">Nucleus inner membrane</location>
        <topology evidence="1">Multi-pass membrane protein</topology>
        <orientation evidence="1">Nucleoplasmic side</orientation>
    </subcellularLocation>
</comment>
<feature type="region of interest" description="Disordered" evidence="8">
    <location>
        <begin position="1"/>
        <end position="33"/>
    </location>
</feature>
<evidence type="ECO:0000256" key="9">
    <source>
        <dbReference type="SAM" id="Phobius"/>
    </source>
</evidence>
<protein>
    <submittedName>
        <fullName evidence="10">Predicted protein</fullName>
    </submittedName>
</protein>
<keyword evidence="3 9" id="KW-0812">Transmembrane</keyword>
<name>F2D2B0_HORVV</name>
<evidence type="ECO:0000256" key="1">
    <source>
        <dbReference type="ARBA" id="ARBA00004575"/>
    </source>
</evidence>
<dbReference type="Pfam" id="PF10225">
    <property type="entry name" value="NEMP"/>
    <property type="match status" value="1"/>
</dbReference>
<feature type="compositionally biased region" description="Low complexity" evidence="8">
    <location>
        <begin position="7"/>
        <end position="33"/>
    </location>
</feature>
<keyword evidence="5 9" id="KW-1133">Transmembrane helix</keyword>
<organism evidence="10">
    <name type="scientific">Hordeum vulgare subsp. vulgare</name>
    <name type="common">Domesticated barley</name>
    <dbReference type="NCBI Taxonomy" id="112509"/>
    <lineage>
        <taxon>Eukaryota</taxon>
        <taxon>Viridiplantae</taxon>
        <taxon>Streptophyta</taxon>
        <taxon>Embryophyta</taxon>
        <taxon>Tracheophyta</taxon>
        <taxon>Spermatophyta</taxon>
        <taxon>Magnoliopsida</taxon>
        <taxon>Liliopsida</taxon>
        <taxon>Poales</taxon>
        <taxon>Poaceae</taxon>
        <taxon>BOP clade</taxon>
        <taxon>Pooideae</taxon>
        <taxon>Triticodae</taxon>
        <taxon>Triticeae</taxon>
        <taxon>Hordeinae</taxon>
        <taxon>Hordeum</taxon>
    </lineage>
</organism>
<proteinExistence type="evidence at transcript level"/>
<evidence type="ECO:0000313" key="10">
    <source>
        <dbReference type="EMBL" id="BAJ89231.1"/>
    </source>
</evidence>
<feature type="transmembrane region" description="Helical" evidence="9">
    <location>
        <begin position="189"/>
        <end position="208"/>
    </location>
</feature>
<dbReference type="InterPro" id="IPR019358">
    <property type="entry name" value="NEMP_fam"/>
</dbReference>
<evidence type="ECO:0000256" key="3">
    <source>
        <dbReference type="ARBA" id="ARBA00022692"/>
    </source>
</evidence>
<reference evidence="10" key="1">
    <citation type="journal article" date="2011" name="Plant Physiol.">
        <title>Comprehensive sequence analysis of 24,783 barley full-length cDNAs derived from 12 clone libraries.</title>
        <authorList>
            <person name="Matsumoto T."/>
            <person name="Tanaka T."/>
            <person name="Sakai H."/>
            <person name="Amano N."/>
            <person name="Kanamori H."/>
            <person name="Kurita K."/>
            <person name="Kikuta A."/>
            <person name="Kamiya K."/>
            <person name="Yamamoto M."/>
            <person name="Ikawa H."/>
            <person name="Fujii N."/>
            <person name="Hori K."/>
            <person name="Itoh T."/>
            <person name="Sato K."/>
        </authorList>
    </citation>
    <scope>NUCLEOTIDE SEQUENCE</scope>
    <source>
        <tissue evidence="10">Shoot</tissue>
    </source>
</reference>
<accession>F2D2B0</accession>
<evidence type="ECO:0000256" key="5">
    <source>
        <dbReference type="ARBA" id="ARBA00022989"/>
    </source>
</evidence>